<proteinExistence type="predicted"/>
<evidence type="ECO:0000256" key="1">
    <source>
        <dbReference type="SAM" id="MobiDB-lite"/>
    </source>
</evidence>
<organism evidence="2">
    <name type="scientific">Arion vulgaris</name>
    <dbReference type="NCBI Taxonomy" id="1028688"/>
    <lineage>
        <taxon>Eukaryota</taxon>
        <taxon>Metazoa</taxon>
        <taxon>Spiralia</taxon>
        <taxon>Lophotrochozoa</taxon>
        <taxon>Mollusca</taxon>
        <taxon>Gastropoda</taxon>
        <taxon>Heterobranchia</taxon>
        <taxon>Euthyneura</taxon>
        <taxon>Panpulmonata</taxon>
        <taxon>Eupulmonata</taxon>
        <taxon>Stylommatophora</taxon>
        <taxon>Helicina</taxon>
        <taxon>Arionoidea</taxon>
        <taxon>Arionidae</taxon>
        <taxon>Arion</taxon>
    </lineage>
</organism>
<name>A0A0B7AID0_9EUPU</name>
<evidence type="ECO:0000313" key="2">
    <source>
        <dbReference type="EMBL" id="CEK80362.1"/>
    </source>
</evidence>
<gene>
    <name evidence="2" type="primary">ORF120517</name>
</gene>
<accession>A0A0B7AID0</accession>
<protein>
    <submittedName>
        <fullName evidence="2">Uncharacterized protein</fullName>
    </submittedName>
</protein>
<sequence>MDFCNFVHDSRAPYIPLSSSHLSPQCSDVEGFTDGVVSARVLPAATREEKNSNNATYKTCHKRQLR</sequence>
<dbReference type="EMBL" id="HACG01033497">
    <property type="protein sequence ID" value="CEK80362.1"/>
    <property type="molecule type" value="Transcribed_RNA"/>
</dbReference>
<dbReference type="AlphaFoldDB" id="A0A0B7AID0"/>
<feature type="region of interest" description="Disordered" evidence="1">
    <location>
        <begin position="47"/>
        <end position="66"/>
    </location>
</feature>
<reference evidence="2" key="1">
    <citation type="submission" date="2014-12" db="EMBL/GenBank/DDBJ databases">
        <title>Insight into the proteome of Arion vulgaris.</title>
        <authorList>
            <person name="Aradska J."/>
            <person name="Bulat T."/>
            <person name="Smidak R."/>
            <person name="Sarate P."/>
            <person name="Gangsoo J."/>
            <person name="Sialana F."/>
            <person name="Bilban M."/>
            <person name="Lubec G."/>
        </authorList>
    </citation>
    <scope>NUCLEOTIDE SEQUENCE</scope>
    <source>
        <tissue evidence="2">Skin</tissue>
    </source>
</reference>